<dbReference type="Proteomes" id="UP000326570">
    <property type="component" value="Unassembled WGS sequence"/>
</dbReference>
<comment type="caution">
    <text evidence="1">The sequence shown here is derived from an EMBL/GenBank/DDBJ whole genome shotgun (WGS) entry which is preliminary data.</text>
</comment>
<dbReference type="AlphaFoldDB" id="A0A5N1J0F8"/>
<reference evidence="1 2" key="1">
    <citation type="submission" date="2019-09" db="EMBL/GenBank/DDBJ databases">
        <title>Genome sequence of Adhaeribacter sp. M2.</title>
        <authorList>
            <person name="Srinivasan S."/>
        </authorList>
    </citation>
    <scope>NUCLEOTIDE SEQUENCE [LARGE SCALE GENOMIC DNA]</scope>
    <source>
        <strain evidence="1 2">M2</strain>
    </source>
</reference>
<accession>A0A5N1J0F8</accession>
<evidence type="ECO:0000313" key="1">
    <source>
        <dbReference type="EMBL" id="KAA9340110.1"/>
    </source>
</evidence>
<dbReference type="RefSeq" id="WP_191906955.1">
    <property type="nucleotide sequence ID" value="NZ_VTWT01000003.1"/>
</dbReference>
<dbReference type="EMBL" id="VTWT01000003">
    <property type="protein sequence ID" value="KAA9340110.1"/>
    <property type="molecule type" value="Genomic_DNA"/>
</dbReference>
<proteinExistence type="predicted"/>
<name>A0A5N1J0F8_9BACT</name>
<organism evidence="1 2">
    <name type="scientific">Adhaeribacter soli</name>
    <dbReference type="NCBI Taxonomy" id="2607655"/>
    <lineage>
        <taxon>Bacteria</taxon>
        <taxon>Pseudomonadati</taxon>
        <taxon>Bacteroidota</taxon>
        <taxon>Cytophagia</taxon>
        <taxon>Cytophagales</taxon>
        <taxon>Hymenobacteraceae</taxon>
        <taxon>Adhaeribacter</taxon>
    </lineage>
</organism>
<protein>
    <submittedName>
        <fullName evidence="1">Uncharacterized protein</fullName>
    </submittedName>
</protein>
<evidence type="ECO:0000313" key="2">
    <source>
        <dbReference type="Proteomes" id="UP000326570"/>
    </source>
</evidence>
<sequence length="218" mass="25759">MEEYMQAFDIYTFIDSIKVVPYAWNQSRVGKDDYWGVNIGFENKIIEDPYFIINRSLSHPKLGQVWRDSGYTSGSRQEEQIKKDGMKDEWKIAEEVEKEIRNNLLNSYCRNEHKQVLETFSKLNEKELKTYHFFIFRGITNFIIVPDISRCAGCSNSHIIDEGFDIESIIGLVQKDFLQEIIFNLFLKDEKKESIQLSFNQKQFKEFLINNANVLLKK</sequence>
<gene>
    <name evidence="1" type="ORF">F0P94_07110</name>
</gene>
<keyword evidence="2" id="KW-1185">Reference proteome</keyword>